<organism evidence="10 11">
    <name type="scientific">Hortaea werneckii</name>
    <name type="common">Black yeast</name>
    <name type="synonym">Cladosporium werneckii</name>
    <dbReference type="NCBI Taxonomy" id="91943"/>
    <lineage>
        <taxon>Eukaryota</taxon>
        <taxon>Fungi</taxon>
        <taxon>Dikarya</taxon>
        <taxon>Ascomycota</taxon>
        <taxon>Pezizomycotina</taxon>
        <taxon>Dothideomycetes</taxon>
        <taxon>Dothideomycetidae</taxon>
        <taxon>Mycosphaerellales</taxon>
        <taxon>Teratosphaeriaceae</taxon>
        <taxon>Hortaea</taxon>
    </lineage>
</organism>
<dbReference type="FunFam" id="3.40.30.10:FF:000005">
    <property type="entry name" value="Glutaredoxin 5"/>
    <property type="match status" value="1"/>
</dbReference>
<protein>
    <recommendedName>
        <fullName evidence="6">Monothiol glutaredoxin-5, mitochondrial</fullName>
    </recommendedName>
</protein>
<evidence type="ECO:0000256" key="2">
    <source>
        <dbReference type="ARBA" id="ARBA00022723"/>
    </source>
</evidence>
<dbReference type="InterPro" id="IPR036249">
    <property type="entry name" value="Thioredoxin-like_sf"/>
</dbReference>
<keyword evidence="1" id="KW-0001">2Fe-2S</keyword>
<gene>
    <name evidence="10" type="ORF">D0860_01679</name>
</gene>
<evidence type="ECO:0000259" key="9">
    <source>
        <dbReference type="Pfam" id="PF00462"/>
    </source>
</evidence>
<dbReference type="GO" id="GO:0046872">
    <property type="term" value="F:metal ion binding"/>
    <property type="evidence" value="ECO:0007669"/>
    <property type="project" value="UniProtKB-KW"/>
</dbReference>
<keyword evidence="7" id="KW-0175">Coiled coil</keyword>
<dbReference type="GO" id="GO:0051537">
    <property type="term" value="F:2 iron, 2 sulfur cluster binding"/>
    <property type="evidence" value="ECO:0007669"/>
    <property type="project" value="UniProtKB-KW"/>
</dbReference>
<dbReference type="Gene3D" id="3.40.30.10">
    <property type="entry name" value="Glutaredoxin"/>
    <property type="match status" value="1"/>
</dbReference>
<keyword evidence="5" id="KW-0676">Redox-active center</keyword>
<evidence type="ECO:0000313" key="10">
    <source>
        <dbReference type="EMBL" id="RMZ15398.1"/>
    </source>
</evidence>
<evidence type="ECO:0000256" key="8">
    <source>
        <dbReference type="SAM" id="MobiDB-lite"/>
    </source>
</evidence>
<dbReference type="PANTHER" id="PTHR10293:SF16">
    <property type="entry name" value="GLUTAREDOXIN-RELATED PROTEIN 5, MITOCHONDRIAL"/>
    <property type="match status" value="1"/>
</dbReference>
<dbReference type="GO" id="GO:0044571">
    <property type="term" value="P:[2Fe-2S] cluster assembly"/>
    <property type="evidence" value="ECO:0007669"/>
    <property type="project" value="UniProtKB-ARBA"/>
</dbReference>
<feature type="region of interest" description="Disordered" evidence="8">
    <location>
        <begin position="190"/>
        <end position="212"/>
    </location>
</feature>
<dbReference type="Proteomes" id="UP000280598">
    <property type="component" value="Unassembled WGS sequence"/>
</dbReference>
<dbReference type="InterPro" id="IPR033658">
    <property type="entry name" value="GRX_PICOT-like"/>
</dbReference>
<dbReference type="EMBL" id="QWIS01000020">
    <property type="protein sequence ID" value="RMZ15398.1"/>
    <property type="molecule type" value="Genomic_DNA"/>
</dbReference>
<dbReference type="CDD" id="cd03028">
    <property type="entry name" value="GRX_PICOT_like"/>
    <property type="match status" value="1"/>
</dbReference>
<dbReference type="InterPro" id="IPR004480">
    <property type="entry name" value="Monothiol_GRX-rel"/>
</dbReference>
<evidence type="ECO:0000256" key="1">
    <source>
        <dbReference type="ARBA" id="ARBA00022714"/>
    </source>
</evidence>
<dbReference type="GO" id="GO:0015036">
    <property type="term" value="F:disulfide oxidoreductase activity"/>
    <property type="evidence" value="ECO:0007669"/>
    <property type="project" value="UniProtKB-ARBA"/>
</dbReference>
<keyword evidence="4" id="KW-0411">Iron-sulfur</keyword>
<feature type="domain" description="Glutaredoxin" evidence="9">
    <location>
        <begin position="73"/>
        <end position="140"/>
    </location>
</feature>
<dbReference type="InterPro" id="IPR002109">
    <property type="entry name" value="Glutaredoxin"/>
</dbReference>
<evidence type="ECO:0000256" key="4">
    <source>
        <dbReference type="ARBA" id="ARBA00023014"/>
    </source>
</evidence>
<dbReference type="AlphaFoldDB" id="A0A3M7HQC9"/>
<keyword evidence="3" id="KW-0408">Iron</keyword>
<reference evidence="10 11" key="1">
    <citation type="journal article" date="2018" name="BMC Genomics">
        <title>Genomic evidence for intraspecific hybridization in a clonal and extremely halotolerant yeast.</title>
        <authorList>
            <person name="Gostincar C."/>
            <person name="Stajich J.E."/>
            <person name="Zupancic J."/>
            <person name="Zalar P."/>
            <person name="Gunde-Cimerman N."/>
        </authorList>
    </citation>
    <scope>NUCLEOTIDE SEQUENCE [LARGE SCALE GENOMIC DNA]</scope>
    <source>
        <strain evidence="10 11">EXF-562</strain>
    </source>
</reference>
<comment type="caution">
    <text evidence="10">The sequence shown here is derived from an EMBL/GenBank/DDBJ whole genome shotgun (WGS) entry which is preliminary data.</text>
</comment>
<dbReference type="Pfam" id="PF00462">
    <property type="entry name" value="Glutaredoxin"/>
    <property type="match status" value="1"/>
</dbReference>
<evidence type="ECO:0000256" key="3">
    <source>
        <dbReference type="ARBA" id="ARBA00023004"/>
    </source>
</evidence>
<dbReference type="VEuPathDB" id="FungiDB:BTJ68_04666"/>
<dbReference type="PANTHER" id="PTHR10293">
    <property type="entry name" value="GLUTAREDOXIN FAMILY MEMBER"/>
    <property type="match status" value="1"/>
</dbReference>
<dbReference type="NCBIfam" id="TIGR00365">
    <property type="entry name" value="Grx4 family monothiol glutaredoxin"/>
    <property type="match status" value="1"/>
</dbReference>
<feature type="coiled-coil region" evidence="7">
    <location>
        <begin position="473"/>
        <end position="502"/>
    </location>
</feature>
<feature type="region of interest" description="Disordered" evidence="8">
    <location>
        <begin position="257"/>
        <end position="288"/>
    </location>
</feature>
<evidence type="ECO:0000256" key="5">
    <source>
        <dbReference type="ARBA" id="ARBA00023284"/>
    </source>
</evidence>
<evidence type="ECO:0000256" key="7">
    <source>
        <dbReference type="SAM" id="Coils"/>
    </source>
</evidence>
<dbReference type="SUPFAM" id="SSF52833">
    <property type="entry name" value="Thioredoxin-like"/>
    <property type="match status" value="1"/>
</dbReference>
<proteinExistence type="predicted"/>
<keyword evidence="2" id="KW-0479">Metal-binding</keyword>
<dbReference type="PROSITE" id="PS51354">
    <property type="entry name" value="GLUTAREDOXIN_2"/>
    <property type="match status" value="1"/>
</dbReference>
<accession>A0A3M7HQC9</accession>
<name>A0A3M7HQC9_HORWE</name>
<dbReference type="GO" id="GO:0005759">
    <property type="term" value="C:mitochondrial matrix"/>
    <property type="evidence" value="ECO:0007669"/>
    <property type="project" value="TreeGrafter"/>
</dbReference>
<evidence type="ECO:0000256" key="6">
    <source>
        <dbReference type="ARBA" id="ARBA00067618"/>
    </source>
</evidence>
<evidence type="ECO:0000313" key="11">
    <source>
        <dbReference type="Proteomes" id="UP000280598"/>
    </source>
</evidence>
<sequence length="533" mass="59483">MVSIQRFRSSPSTLPSHTSPIMFSRRVFSAVAGQALRPQSNPILSSRFAPLQKSFLSTETRSAIDKAVGSAPVVLFMKGTPETPQCGFSRASIQILGLQGVNPQKFTAFNVLEDEELRSGIKEYSDWPTVPQLYVEKEFVGGTDIMMSMHQDGSLAKLLEEKGVLVPAEDQPYSTGARRRRCHFQRKRSLPSTVASGVAPPHAFPSAGRRSRDAPALLEDSGLDFTSCPQTAFISSIIFAAARLTAAILTSDYQNRNMQRSNHPAQAASGAGDIERDPQGHKRGVKRQNSTVFIGSLFDGPRATRRKVDEPQHSEADGKDELFFHRHSNMRKQAERHPHYRRFLEATERYQEGVHNAGEQLVDPVFDELVGRINGLDVHGKSLGLHGTITEADMKEADRLADALSTPFEGEVIHVGIKHGNGTVERRQVNLSDNLKKSEHHFEQRKKTYNERFEKYHEVCHSVHALLAELSDANNADIQRAEAELNAELAEIDRSKQKYQEQSLRELSEVHAKNKAESDAMARKMQDFLLALQ</sequence>